<dbReference type="Proteomes" id="UP001153069">
    <property type="component" value="Unassembled WGS sequence"/>
</dbReference>
<dbReference type="PANTHER" id="PTHR46504:SF2">
    <property type="entry name" value="TRNASE Z TRZ1"/>
    <property type="match status" value="1"/>
</dbReference>
<reference evidence="1" key="1">
    <citation type="submission" date="2020-06" db="EMBL/GenBank/DDBJ databases">
        <authorList>
            <consortium name="Plant Systems Biology data submission"/>
        </authorList>
    </citation>
    <scope>NUCLEOTIDE SEQUENCE</scope>
    <source>
        <strain evidence="1">D6</strain>
    </source>
</reference>
<evidence type="ECO:0000313" key="1">
    <source>
        <dbReference type="EMBL" id="CAB9527980.1"/>
    </source>
</evidence>
<protein>
    <submittedName>
        <fullName evidence="1">TRNase Z</fullName>
    </submittedName>
</protein>
<dbReference type="EMBL" id="CAICTM010002116">
    <property type="protein sequence ID" value="CAB9527980.1"/>
    <property type="molecule type" value="Genomic_DNA"/>
</dbReference>
<gene>
    <name evidence="1" type="ORF">SEMRO_2118_G315330.1</name>
</gene>
<proteinExistence type="predicted"/>
<accession>A0A9N8HX39</accession>
<dbReference type="AlphaFoldDB" id="A0A9N8HX39"/>
<organism evidence="1 2">
    <name type="scientific">Seminavis robusta</name>
    <dbReference type="NCBI Taxonomy" id="568900"/>
    <lineage>
        <taxon>Eukaryota</taxon>
        <taxon>Sar</taxon>
        <taxon>Stramenopiles</taxon>
        <taxon>Ochrophyta</taxon>
        <taxon>Bacillariophyta</taxon>
        <taxon>Bacillariophyceae</taxon>
        <taxon>Bacillariophycidae</taxon>
        <taxon>Naviculales</taxon>
        <taxon>Naviculaceae</taxon>
        <taxon>Seminavis</taxon>
    </lineage>
</organism>
<evidence type="ECO:0000313" key="2">
    <source>
        <dbReference type="Proteomes" id="UP001153069"/>
    </source>
</evidence>
<name>A0A9N8HX39_9STRA</name>
<dbReference type="Gene3D" id="3.60.15.10">
    <property type="entry name" value="Ribonuclease Z/Hydroxyacylglutathione hydrolase-like"/>
    <property type="match status" value="1"/>
</dbReference>
<dbReference type="OrthoDB" id="43820at2759"/>
<dbReference type="PANTHER" id="PTHR46504">
    <property type="entry name" value="TRNASE Z TRZ1"/>
    <property type="match status" value="1"/>
</dbReference>
<comment type="caution">
    <text evidence="1">The sequence shown here is derived from an EMBL/GenBank/DDBJ whole genome shotgun (WGS) entry which is preliminary data.</text>
</comment>
<dbReference type="SUPFAM" id="SSF56281">
    <property type="entry name" value="Metallo-hydrolase/oxidoreductase"/>
    <property type="match status" value="1"/>
</dbReference>
<dbReference type="InterPro" id="IPR036866">
    <property type="entry name" value="RibonucZ/Hydroxyglut_hydro"/>
</dbReference>
<keyword evidence="2" id="KW-1185">Reference proteome</keyword>
<sequence>MSSSQQDDCACRKPRKSVVQICNANRVLRTRIPIKFLNDSDTPLDKSNSVELIGRSWAADCTAFCIPELDIGLDAGYVVHGKRLSNYFISHTHTDHCHFLTHIKSRSKPPKIYLPAPSVDGATRFIQVAQQLTSDLTQQQYDEIPWDKDHEFIGVTAGQHMVVDSKRGIVCDVVSMDHGVPCVGYCFAQRKQSLKAEFRGLPGREIGALRKQGVQVTQEEILPLFAFLGDTTAEGVFGDSSAEIRRKVLACPTVIMECSFLTDDNRMQAAKSKHVLWSDLKPHIESHPNATFVLMHFSHRYTRDEVHEFFQAPENYLPNVVPWIADQNLAVQGTSVEADPLYCEEVWSHY</sequence>